<accession>A0ABC8B5L4</accession>
<dbReference type="AlphaFoldDB" id="A0ABC8B5L4"/>
<sequence length="37" mass="3722">MPLYTGSGFTDLLLAIAHLVTSGSSTSITQPPATTTA</sequence>
<proteinExistence type="predicted"/>
<gene>
    <name evidence="1" type="ORF">NS506_07827</name>
</gene>
<evidence type="ECO:0000313" key="1">
    <source>
        <dbReference type="EMBL" id="APB01842.1"/>
    </source>
</evidence>
<evidence type="ECO:0000313" key="2">
    <source>
        <dbReference type="Proteomes" id="UP000180166"/>
    </source>
</evidence>
<protein>
    <submittedName>
        <fullName evidence="1">Uncharacterized protein</fullName>
    </submittedName>
</protein>
<name>A0ABC8B5L4_9NOCA</name>
<dbReference type="Proteomes" id="UP000180166">
    <property type="component" value="Chromosome"/>
</dbReference>
<organism evidence="1 2">
    <name type="scientific">Nocardia seriolae</name>
    <dbReference type="NCBI Taxonomy" id="37332"/>
    <lineage>
        <taxon>Bacteria</taxon>
        <taxon>Bacillati</taxon>
        <taxon>Actinomycetota</taxon>
        <taxon>Actinomycetes</taxon>
        <taxon>Mycobacteriales</taxon>
        <taxon>Nocardiaceae</taxon>
        <taxon>Nocardia</taxon>
    </lineage>
</organism>
<reference evidence="1 2" key="1">
    <citation type="submission" date="2016-10" db="EMBL/GenBank/DDBJ databases">
        <title>Genome sequence of Nocardia seriolae strain EM150506, isolated from Anguila japonica.</title>
        <authorList>
            <person name="Han H.-J."/>
        </authorList>
    </citation>
    <scope>NUCLEOTIDE SEQUENCE [LARGE SCALE GENOMIC DNA]</scope>
    <source>
        <strain evidence="1 2">EM150506</strain>
    </source>
</reference>
<dbReference type="EMBL" id="CP017839">
    <property type="protein sequence ID" value="APB01842.1"/>
    <property type="molecule type" value="Genomic_DNA"/>
</dbReference>
<dbReference type="KEGG" id="nsr:NS506_07827"/>